<evidence type="ECO:0000313" key="6">
    <source>
        <dbReference type="EMBL" id="MFD2614423.1"/>
    </source>
</evidence>
<dbReference type="Gene3D" id="1.10.10.60">
    <property type="entry name" value="Homeodomain-like"/>
    <property type="match status" value="2"/>
</dbReference>
<dbReference type="PANTHER" id="PTHR43280">
    <property type="entry name" value="ARAC-FAMILY TRANSCRIPTIONAL REGULATOR"/>
    <property type="match status" value="1"/>
</dbReference>
<keyword evidence="4" id="KW-1133">Transmembrane helix</keyword>
<feature type="transmembrane region" description="Helical" evidence="4">
    <location>
        <begin position="324"/>
        <end position="344"/>
    </location>
</feature>
<organism evidence="6 7">
    <name type="scientific">Paenibacillus gansuensis</name>
    <dbReference type="NCBI Taxonomy" id="306542"/>
    <lineage>
        <taxon>Bacteria</taxon>
        <taxon>Bacillati</taxon>
        <taxon>Bacillota</taxon>
        <taxon>Bacilli</taxon>
        <taxon>Bacillales</taxon>
        <taxon>Paenibacillaceae</taxon>
        <taxon>Paenibacillus</taxon>
    </lineage>
</organism>
<evidence type="ECO:0000256" key="4">
    <source>
        <dbReference type="SAM" id="Phobius"/>
    </source>
</evidence>
<dbReference type="PROSITE" id="PS01124">
    <property type="entry name" value="HTH_ARAC_FAMILY_2"/>
    <property type="match status" value="1"/>
</dbReference>
<keyword evidence="1" id="KW-0805">Transcription regulation</keyword>
<keyword evidence="3" id="KW-0804">Transcription</keyword>
<evidence type="ECO:0000259" key="5">
    <source>
        <dbReference type="PROSITE" id="PS01124"/>
    </source>
</evidence>
<evidence type="ECO:0000256" key="2">
    <source>
        <dbReference type="ARBA" id="ARBA00023125"/>
    </source>
</evidence>
<dbReference type="Gene3D" id="3.30.450.20">
    <property type="entry name" value="PAS domain"/>
    <property type="match status" value="1"/>
</dbReference>
<accession>A0ABW5PGP7</accession>
<dbReference type="EMBL" id="JBHUME010000011">
    <property type="protein sequence ID" value="MFD2614423.1"/>
    <property type="molecule type" value="Genomic_DNA"/>
</dbReference>
<reference evidence="7" key="1">
    <citation type="journal article" date="2019" name="Int. J. Syst. Evol. Microbiol.">
        <title>The Global Catalogue of Microorganisms (GCM) 10K type strain sequencing project: providing services to taxonomists for standard genome sequencing and annotation.</title>
        <authorList>
            <consortium name="The Broad Institute Genomics Platform"/>
            <consortium name="The Broad Institute Genome Sequencing Center for Infectious Disease"/>
            <person name="Wu L."/>
            <person name="Ma J."/>
        </authorList>
    </citation>
    <scope>NUCLEOTIDE SEQUENCE [LARGE SCALE GENOMIC DNA]</scope>
    <source>
        <strain evidence="7">KCTC 3950</strain>
    </source>
</reference>
<comment type="caution">
    <text evidence="6">The sequence shown here is derived from an EMBL/GenBank/DDBJ whole genome shotgun (WGS) entry which is preliminary data.</text>
</comment>
<keyword evidence="2" id="KW-0238">DNA-binding</keyword>
<keyword evidence="7" id="KW-1185">Reference proteome</keyword>
<sequence>MAPLFRHRFGLNGIHRRSVFLKLLVSNAVILLVPLLIVIILYVRVELFITENAQQYNLAMLQQLQKEMDWRIKEVEQFSVQIALNPKLNPLLGESSASGDNGYKFWEFNRNYLERTKLMTSDFIYDYYLYFAGTDTVLKPGLVTDSRTFYQYYYNYAGKSYQDWRDTILTAVNNRTFIAASELVSKPSVPPNPYGKPSGKPSGNVISYVQSLPLGALADVKGALVVMIDESKIRDMIQQIESVNQSSVFIVNSKDELVMGTDKPLDREFFTDYPISAPKGLFDARLHGKDVMVSYTTSEQTDWKYVTIMPTGLFLARVNMMQMAAIWLFLFFLVAGSAAAYFIAYRNYAPLKLMLQAVRKGKPADRSSRPNEYELLQETIEESLTEGRNLREIVQRQMPVVRSNFLSRLIRGHVELSDDMETSEWLDLRFESDRFAVMLIDIDDAAAFAAELNEKQWASIRFILTNVATELVQQYHFAYSVELDRDRLALLVNLNPIRMETGLEDLVELSIRLKDWIETKYQLVITISISDIHHGSAMIGTCYKEAMEAADCRMVRGRGELLLYRDLKHTETGFDYTIETETLLMNMVKSGDAEEAERILEQIYETNFQSKRISPEIGRCLFFNMAGTLLKILNASPLRNTEEMDRLFDSIKHVFAASTAECMHERTKRLFRLLTDAIREERTDHGQQTLEKMTGLVLQHLTDPDLGLALIAKQMNMSPQYLSTFFKKSFGENLTDYILRKRIDYAKKLMEDKSLTNHQIAQMVGYSNDLVFIRAFKKLEGVTPGKYRECK</sequence>
<feature type="transmembrane region" description="Helical" evidence="4">
    <location>
        <begin position="20"/>
        <end position="43"/>
    </location>
</feature>
<dbReference type="Proteomes" id="UP001597541">
    <property type="component" value="Unassembled WGS sequence"/>
</dbReference>
<gene>
    <name evidence="6" type="ORF">ACFSUF_18585</name>
</gene>
<proteinExistence type="predicted"/>
<evidence type="ECO:0000256" key="1">
    <source>
        <dbReference type="ARBA" id="ARBA00023015"/>
    </source>
</evidence>
<dbReference type="PANTHER" id="PTHR43280:SF10">
    <property type="entry name" value="REGULATORY PROTEIN POCR"/>
    <property type="match status" value="1"/>
</dbReference>
<keyword evidence="4" id="KW-0472">Membrane</keyword>
<dbReference type="Pfam" id="PF12833">
    <property type="entry name" value="HTH_18"/>
    <property type="match status" value="1"/>
</dbReference>
<evidence type="ECO:0000313" key="7">
    <source>
        <dbReference type="Proteomes" id="UP001597541"/>
    </source>
</evidence>
<dbReference type="InterPro" id="IPR018060">
    <property type="entry name" value="HTH_AraC"/>
</dbReference>
<name>A0ABW5PGP7_9BACL</name>
<feature type="domain" description="HTH araC/xylS-type" evidence="5">
    <location>
        <begin position="691"/>
        <end position="790"/>
    </location>
</feature>
<protein>
    <submittedName>
        <fullName evidence="6">AraC family transcriptional regulator</fullName>
    </submittedName>
</protein>
<keyword evidence="4" id="KW-0812">Transmembrane</keyword>
<dbReference type="InterPro" id="IPR009057">
    <property type="entry name" value="Homeodomain-like_sf"/>
</dbReference>
<dbReference type="RefSeq" id="WP_377605241.1">
    <property type="nucleotide sequence ID" value="NZ_JBHUME010000011.1"/>
</dbReference>
<dbReference type="SUPFAM" id="SSF46689">
    <property type="entry name" value="Homeodomain-like"/>
    <property type="match status" value="1"/>
</dbReference>
<evidence type="ECO:0000256" key="3">
    <source>
        <dbReference type="ARBA" id="ARBA00023163"/>
    </source>
</evidence>
<dbReference type="SMART" id="SM00342">
    <property type="entry name" value="HTH_ARAC"/>
    <property type="match status" value="1"/>
</dbReference>